<dbReference type="PROSITE" id="PS00639">
    <property type="entry name" value="THIOL_PROTEASE_HIS"/>
    <property type="match status" value="1"/>
</dbReference>
<evidence type="ECO:0000256" key="6">
    <source>
        <dbReference type="ARBA" id="ARBA00023157"/>
    </source>
</evidence>
<dbReference type="PRINTS" id="PR00705">
    <property type="entry name" value="PAPAIN"/>
</dbReference>
<dbReference type="Pfam" id="PF08246">
    <property type="entry name" value="Inhibitor_I29"/>
    <property type="match status" value="1"/>
</dbReference>
<keyword evidence="2" id="KW-0645">Protease</keyword>
<dbReference type="GO" id="GO:0006508">
    <property type="term" value="P:proteolysis"/>
    <property type="evidence" value="ECO:0007669"/>
    <property type="project" value="UniProtKB-KW"/>
</dbReference>
<dbReference type="InterPro" id="IPR013128">
    <property type="entry name" value="Peptidase_C1A"/>
</dbReference>
<keyword evidence="7" id="KW-1133">Transmembrane helix</keyword>
<evidence type="ECO:0000256" key="7">
    <source>
        <dbReference type="SAM" id="Phobius"/>
    </source>
</evidence>
<dbReference type="InterPro" id="IPR025660">
    <property type="entry name" value="Pept_his_AS"/>
</dbReference>
<feature type="transmembrane region" description="Helical" evidence="7">
    <location>
        <begin position="31"/>
        <end position="50"/>
    </location>
</feature>
<evidence type="ECO:0000313" key="11">
    <source>
        <dbReference type="Proteomes" id="UP001620626"/>
    </source>
</evidence>
<sequence length="389" mass="44057">MHKGSSMPLFGKDLRQNSWRALGETSPLKSFLFSKSLPLVLLLIILLLYFQFPLNIFGPSDGTDFGRIISNGTFLAKFVDFQKSFSKNYSTIEEKLRRFSIFVANFEQLKERGGEGEVYGITTFFDWSDEELKELIMPHEHFESVPFSWAKPIREFRPMDANFKRPSEFDWRKKGVVNHVKNQMRCGACWAFATAAVVESQHAIHNGTLLTLSEQQMIDCDQSNNGCEGGNRPNAFRYVRDNGLLREDNYPYRGADGNCELSPGPVDPTQRTFVDEVRTLPSDEQQIADFVVEKGPVSFGMNVTKTMFHYVGGIFSPTADECQFHSMGRHAMEVVGFGEDEKSGGTPFWIMKNSWGSSWGINGGYVHIRRGVDACGLSREVHTALITRY</sequence>
<keyword evidence="3" id="KW-0378">Hydrolase</keyword>
<keyword evidence="6" id="KW-1015">Disulfide bond</keyword>
<dbReference type="Proteomes" id="UP001620626">
    <property type="component" value="Unassembled WGS sequence"/>
</dbReference>
<evidence type="ECO:0000313" key="10">
    <source>
        <dbReference type="EMBL" id="KAL3093188.1"/>
    </source>
</evidence>
<dbReference type="CDD" id="cd02248">
    <property type="entry name" value="Peptidase_C1A"/>
    <property type="match status" value="1"/>
</dbReference>
<dbReference type="Pfam" id="PF00112">
    <property type="entry name" value="Peptidase_C1"/>
    <property type="match status" value="1"/>
</dbReference>
<dbReference type="Gene3D" id="3.90.70.10">
    <property type="entry name" value="Cysteine proteinases"/>
    <property type="match status" value="1"/>
</dbReference>
<dbReference type="FunFam" id="3.90.70.10:FF:000103">
    <property type="entry name" value="Hypothetical LOC496748"/>
    <property type="match status" value="1"/>
</dbReference>
<dbReference type="InterPro" id="IPR000668">
    <property type="entry name" value="Peptidase_C1A_C"/>
</dbReference>
<dbReference type="AlphaFoldDB" id="A0ABD2JRY7"/>
<keyword evidence="7" id="KW-0812">Transmembrane</keyword>
<comment type="caution">
    <text evidence="10">The sequence shown here is derived from an EMBL/GenBank/DDBJ whole genome shotgun (WGS) entry which is preliminary data.</text>
</comment>
<evidence type="ECO:0000256" key="4">
    <source>
        <dbReference type="ARBA" id="ARBA00022807"/>
    </source>
</evidence>
<evidence type="ECO:0000259" key="8">
    <source>
        <dbReference type="SMART" id="SM00645"/>
    </source>
</evidence>
<dbReference type="SUPFAM" id="SSF54001">
    <property type="entry name" value="Cysteine proteinases"/>
    <property type="match status" value="1"/>
</dbReference>
<evidence type="ECO:0000256" key="1">
    <source>
        <dbReference type="ARBA" id="ARBA00008455"/>
    </source>
</evidence>
<name>A0ABD2JRY7_9BILA</name>
<dbReference type="SMART" id="SM00848">
    <property type="entry name" value="Inhibitor_I29"/>
    <property type="match status" value="1"/>
</dbReference>
<evidence type="ECO:0000256" key="5">
    <source>
        <dbReference type="ARBA" id="ARBA00023145"/>
    </source>
</evidence>
<feature type="domain" description="Cathepsin propeptide inhibitor" evidence="9">
    <location>
        <begin position="78"/>
        <end position="132"/>
    </location>
</feature>
<proteinExistence type="inferred from homology"/>
<feature type="domain" description="Peptidase C1A papain C-terminal" evidence="8">
    <location>
        <begin position="165"/>
        <end position="385"/>
    </location>
</feature>
<gene>
    <name evidence="10" type="ORF">niasHT_022638</name>
</gene>
<evidence type="ECO:0000256" key="2">
    <source>
        <dbReference type="ARBA" id="ARBA00022670"/>
    </source>
</evidence>
<keyword evidence="7" id="KW-0472">Membrane</keyword>
<keyword evidence="5" id="KW-0865">Zymogen</keyword>
<dbReference type="InterPro" id="IPR039417">
    <property type="entry name" value="Peptidase_C1A_papain-like"/>
</dbReference>
<dbReference type="InterPro" id="IPR000169">
    <property type="entry name" value="Pept_cys_AS"/>
</dbReference>
<dbReference type="InterPro" id="IPR038765">
    <property type="entry name" value="Papain-like_cys_pep_sf"/>
</dbReference>
<dbReference type="GO" id="GO:0008234">
    <property type="term" value="F:cysteine-type peptidase activity"/>
    <property type="evidence" value="ECO:0007669"/>
    <property type="project" value="UniProtKB-KW"/>
</dbReference>
<dbReference type="EMBL" id="JBICBT010000917">
    <property type="protein sequence ID" value="KAL3093188.1"/>
    <property type="molecule type" value="Genomic_DNA"/>
</dbReference>
<dbReference type="PROSITE" id="PS00139">
    <property type="entry name" value="THIOL_PROTEASE_CYS"/>
    <property type="match status" value="1"/>
</dbReference>
<organism evidence="10 11">
    <name type="scientific">Heterodera trifolii</name>
    <dbReference type="NCBI Taxonomy" id="157864"/>
    <lineage>
        <taxon>Eukaryota</taxon>
        <taxon>Metazoa</taxon>
        <taxon>Ecdysozoa</taxon>
        <taxon>Nematoda</taxon>
        <taxon>Chromadorea</taxon>
        <taxon>Rhabditida</taxon>
        <taxon>Tylenchina</taxon>
        <taxon>Tylenchomorpha</taxon>
        <taxon>Tylenchoidea</taxon>
        <taxon>Heteroderidae</taxon>
        <taxon>Heteroderinae</taxon>
        <taxon>Heterodera</taxon>
    </lineage>
</organism>
<dbReference type="InterPro" id="IPR013201">
    <property type="entry name" value="Prot_inhib_I29"/>
</dbReference>
<evidence type="ECO:0000259" key="9">
    <source>
        <dbReference type="SMART" id="SM00848"/>
    </source>
</evidence>
<evidence type="ECO:0000256" key="3">
    <source>
        <dbReference type="ARBA" id="ARBA00022801"/>
    </source>
</evidence>
<protein>
    <submittedName>
        <fullName evidence="10">Uncharacterized protein</fullName>
    </submittedName>
</protein>
<comment type="similarity">
    <text evidence="1">Belongs to the peptidase C1 family.</text>
</comment>
<accession>A0ABD2JRY7</accession>
<dbReference type="PANTHER" id="PTHR12411">
    <property type="entry name" value="CYSTEINE PROTEASE FAMILY C1-RELATED"/>
    <property type="match status" value="1"/>
</dbReference>
<keyword evidence="4" id="KW-0788">Thiol protease</keyword>
<keyword evidence="11" id="KW-1185">Reference proteome</keyword>
<reference evidence="10 11" key="1">
    <citation type="submission" date="2024-10" db="EMBL/GenBank/DDBJ databases">
        <authorList>
            <person name="Kim D."/>
        </authorList>
    </citation>
    <scope>NUCLEOTIDE SEQUENCE [LARGE SCALE GENOMIC DNA]</scope>
    <source>
        <strain evidence="10">BH-2024</strain>
    </source>
</reference>
<dbReference type="SMART" id="SM00645">
    <property type="entry name" value="Pept_C1"/>
    <property type="match status" value="1"/>
</dbReference>